<feature type="transmembrane region" description="Helical" evidence="15">
    <location>
        <begin position="127"/>
        <end position="149"/>
    </location>
</feature>
<dbReference type="RefSeq" id="XP_028279795.1">
    <property type="nucleotide sequence ID" value="XM_028423994.1"/>
</dbReference>
<dbReference type="PANTHER" id="PTHR45897">
    <property type="entry name" value="HIGH-AFFINITY CHOLINE TRANSPORTER 1"/>
    <property type="match status" value="1"/>
</dbReference>
<dbReference type="OrthoDB" id="6132759at2759"/>
<keyword evidence="10 15" id="KW-0472">Membrane</keyword>
<evidence type="ECO:0000256" key="11">
    <source>
        <dbReference type="ARBA" id="ARBA00023180"/>
    </source>
</evidence>
<gene>
    <name evidence="17" type="primary">LOC114447603</name>
</gene>
<keyword evidence="3" id="KW-0813">Transport</keyword>
<evidence type="ECO:0000313" key="17">
    <source>
        <dbReference type="RefSeq" id="XP_028279795.1"/>
    </source>
</evidence>
<comment type="similarity">
    <text evidence="2 13">Belongs to the sodium:solute symporter (SSF) (TC 2.A.21) family.</text>
</comment>
<keyword evidence="5" id="KW-0769">Symport</keyword>
<keyword evidence="16" id="KW-1185">Reference proteome</keyword>
<evidence type="ECO:0000256" key="5">
    <source>
        <dbReference type="ARBA" id="ARBA00022847"/>
    </source>
</evidence>
<feature type="transmembrane region" description="Helical" evidence="15">
    <location>
        <begin position="6"/>
        <end position="27"/>
    </location>
</feature>
<evidence type="ECO:0000256" key="8">
    <source>
        <dbReference type="ARBA" id="ARBA00023053"/>
    </source>
</evidence>
<evidence type="ECO:0000256" key="14">
    <source>
        <dbReference type="SAM" id="MobiDB-lite"/>
    </source>
</evidence>
<proteinExistence type="inferred from homology"/>
<feature type="transmembrane region" description="Helical" evidence="15">
    <location>
        <begin position="51"/>
        <end position="70"/>
    </location>
</feature>
<accession>A0A6P7JSA5</accession>
<dbReference type="InterPro" id="IPR038377">
    <property type="entry name" value="Na/Glc_symporter_sf"/>
</dbReference>
<feature type="compositionally biased region" description="Polar residues" evidence="14">
    <location>
        <begin position="546"/>
        <end position="562"/>
    </location>
</feature>
<evidence type="ECO:0000256" key="1">
    <source>
        <dbReference type="ARBA" id="ARBA00004141"/>
    </source>
</evidence>
<evidence type="ECO:0000256" key="12">
    <source>
        <dbReference type="ARBA" id="ARBA00023201"/>
    </source>
</evidence>
<feature type="transmembrane region" description="Helical" evidence="15">
    <location>
        <begin position="169"/>
        <end position="199"/>
    </location>
</feature>
<feature type="transmembrane region" description="Helical" evidence="15">
    <location>
        <begin position="482"/>
        <end position="507"/>
    </location>
</feature>
<keyword evidence="8" id="KW-0915">Sodium</keyword>
<evidence type="ECO:0000256" key="2">
    <source>
        <dbReference type="ARBA" id="ARBA00006434"/>
    </source>
</evidence>
<feature type="transmembrane region" description="Helical" evidence="15">
    <location>
        <begin position="383"/>
        <end position="402"/>
    </location>
</feature>
<dbReference type="InParanoid" id="A0A6P7JSA5"/>
<evidence type="ECO:0000313" key="16">
    <source>
        <dbReference type="Proteomes" id="UP000515145"/>
    </source>
</evidence>
<evidence type="ECO:0000256" key="4">
    <source>
        <dbReference type="ARBA" id="ARBA00022692"/>
    </source>
</evidence>
<dbReference type="Gene3D" id="1.20.1730.10">
    <property type="entry name" value="Sodium/glucose cotransporter"/>
    <property type="match status" value="1"/>
</dbReference>
<dbReference type="CDD" id="cd11474">
    <property type="entry name" value="SLC5sbd_CHT"/>
    <property type="match status" value="1"/>
</dbReference>
<feature type="transmembrane region" description="Helical" evidence="15">
    <location>
        <begin position="280"/>
        <end position="303"/>
    </location>
</feature>
<organism evidence="16 17">
    <name type="scientific">Parambassis ranga</name>
    <name type="common">Indian glassy fish</name>
    <dbReference type="NCBI Taxonomy" id="210632"/>
    <lineage>
        <taxon>Eukaryota</taxon>
        <taxon>Metazoa</taxon>
        <taxon>Chordata</taxon>
        <taxon>Craniata</taxon>
        <taxon>Vertebrata</taxon>
        <taxon>Euteleostomi</taxon>
        <taxon>Actinopterygii</taxon>
        <taxon>Neopterygii</taxon>
        <taxon>Teleostei</taxon>
        <taxon>Neoteleostei</taxon>
        <taxon>Acanthomorphata</taxon>
        <taxon>Ovalentaria</taxon>
        <taxon>Ambassidae</taxon>
        <taxon>Parambassis</taxon>
    </lineage>
</organism>
<reference evidence="17" key="1">
    <citation type="submission" date="2025-08" db="UniProtKB">
        <authorList>
            <consortium name="RefSeq"/>
        </authorList>
    </citation>
    <scope>IDENTIFICATION</scope>
</reference>
<evidence type="ECO:0000256" key="15">
    <source>
        <dbReference type="SAM" id="Phobius"/>
    </source>
</evidence>
<name>A0A6P7JSA5_9TELE</name>
<dbReference type="GeneID" id="114447603"/>
<comment type="subcellular location">
    <subcellularLocation>
        <location evidence="1">Membrane</location>
        <topology evidence="1">Multi-pass membrane protein</topology>
    </subcellularLocation>
</comment>
<feature type="transmembrane region" description="Helical" evidence="15">
    <location>
        <begin position="82"/>
        <end position="106"/>
    </location>
</feature>
<evidence type="ECO:0000256" key="9">
    <source>
        <dbReference type="ARBA" id="ARBA00023065"/>
    </source>
</evidence>
<keyword evidence="12" id="KW-0739">Sodium transport</keyword>
<dbReference type="InterPro" id="IPR052244">
    <property type="entry name" value="Choline_transporter"/>
</dbReference>
<dbReference type="GO" id="GO:0005307">
    <property type="term" value="F:choline:sodium symporter activity"/>
    <property type="evidence" value="ECO:0007669"/>
    <property type="project" value="TreeGrafter"/>
</dbReference>
<feature type="transmembrane region" description="Helical" evidence="15">
    <location>
        <begin position="408"/>
        <end position="433"/>
    </location>
</feature>
<evidence type="ECO:0000256" key="7">
    <source>
        <dbReference type="ARBA" id="ARBA00022989"/>
    </source>
</evidence>
<sequence>MAVNIPGVIVMVFLYLLVLGTGIWASFKSKMEKKRSAATGVDMALLGNRHISWVVGIFTMTATWVGGGFIVGTAEMIYTPSMGLICAATLMAGYSLAFIVGALVFAKPMRDRKCVTMLDPFHVKYGEVLTAGMSLLSLVTDVVWVPTTLIGLGGTMSVVLDLPFSVCTWISTVVAIIYTLMGGLYSVAYTDVIQLILIFSSLKYMTKDLCVPFVMMNPSTSNIGQTLMNNTLHSPWIGKLELKRTWIIIDDFLYLTLSNLACQCFHQRTLSASSLGTARLTCLVAAFMIQMFAIPIVLLGAAVSSTDWNQTSYGSPSSYERGEAAMVLPIALQHLTPFSIIGIGSVAAAVMSSVDSVLLSAASVFSTNIYKNILRPQASDREILWVIRAAVVVVGLIGTSLTHLTNSIALLILVGSELAYVVIFPQLVCVLFFQISNGYGAVIGCVVGVMLRLLCGHAGLGIPVTLHFPGCTLEDGVYVQYAPVKTICMLCTLGSILFFSYISNVLFNKNLLPERWDVFKVKAQHSPQTFTVGGAIESKEEEKMYRNQSGGDASQPMISTAI</sequence>
<dbReference type="PROSITE" id="PS50283">
    <property type="entry name" value="NA_SOLUT_SYMP_3"/>
    <property type="match status" value="1"/>
</dbReference>
<dbReference type="GO" id="GO:0008292">
    <property type="term" value="P:acetylcholine biosynthetic process"/>
    <property type="evidence" value="ECO:0007669"/>
    <property type="project" value="TreeGrafter"/>
</dbReference>
<evidence type="ECO:0000256" key="13">
    <source>
        <dbReference type="RuleBase" id="RU362091"/>
    </source>
</evidence>
<protein>
    <submittedName>
        <fullName evidence="17">High-affinity choline transporter 1-like</fullName>
    </submittedName>
</protein>
<dbReference type="Pfam" id="PF00474">
    <property type="entry name" value="SSF"/>
    <property type="match status" value="1"/>
</dbReference>
<evidence type="ECO:0000256" key="3">
    <source>
        <dbReference type="ARBA" id="ARBA00022448"/>
    </source>
</evidence>
<keyword evidence="11" id="KW-0325">Glycoprotein</keyword>
<dbReference type="Proteomes" id="UP000515145">
    <property type="component" value="Chromosome 15"/>
</dbReference>
<feature type="transmembrane region" description="Helical" evidence="15">
    <location>
        <begin position="338"/>
        <end position="362"/>
    </location>
</feature>
<keyword evidence="6" id="KW-0530">Neurotransmitter biosynthesis</keyword>
<dbReference type="PANTHER" id="PTHR45897:SF5">
    <property type="entry name" value="HIGH AFFINITY CHOLINE TRANSPORTER 1"/>
    <property type="match status" value="1"/>
</dbReference>
<dbReference type="InterPro" id="IPR001734">
    <property type="entry name" value="Na/solute_symporter"/>
</dbReference>
<feature type="transmembrane region" description="Helical" evidence="15">
    <location>
        <begin position="440"/>
        <end position="462"/>
    </location>
</feature>
<evidence type="ECO:0000256" key="10">
    <source>
        <dbReference type="ARBA" id="ARBA00023136"/>
    </source>
</evidence>
<feature type="region of interest" description="Disordered" evidence="14">
    <location>
        <begin position="541"/>
        <end position="562"/>
    </location>
</feature>
<keyword evidence="7 15" id="KW-1133">Transmembrane helix</keyword>
<dbReference type="GO" id="GO:0005886">
    <property type="term" value="C:plasma membrane"/>
    <property type="evidence" value="ECO:0007669"/>
    <property type="project" value="TreeGrafter"/>
</dbReference>
<dbReference type="AlphaFoldDB" id="A0A6P7JSA5"/>
<evidence type="ECO:0000256" key="6">
    <source>
        <dbReference type="ARBA" id="ARBA00022979"/>
    </source>
</evidence>
<keyword evidence="4 15" id="KW-0812">Transmembrane</keyword>
<keyword evidence="9" id="KW-0406">Ion transport</keyword>